<protein>
    <recommendedName>
        <fullName evidence="1">Heterokaryon incompatibility domain-containing protein</fullName>
    </recommendedName>
</protein>
<dbReference type="InterPro" id="IPR010730">
    <property type="entry name" value="HET"/>
</dbReference>
<evidence type="ECO:0000259" key="1">
    <source>
        <dbReference type="Pfam" id="PF06985"/>
    </source>
</evidence>
<feature type="non-terminal residue" evidence="2">
    <location>
        <position position="1"/>
    </location>
</feature>
<gene>
    <name evidence="2" type="ORF">DOTSEDRAFT_114076</name>
</gene>
<dbReference type="EMBL" id="KB446545">
    <property type="protein sequence ID" value="EME39434.1"/>
    <property type="molecule type" value="Genomic_DNA"/>
</dbReference>
<dbReference type="PANTHER" id="PTHR24148:SF73">
    <property type="entry name" value="HET DOMAIN PROTEIN (AFU_ORTHOLOGUE AFUA_8G01020)"/>
    <property type="match status" value="1"/>
</dbReference>
<keyword evidence="3" id="KW-1185">Reference proteome</keyword>
<reference evidence="2 3" key="2">
    <citation type="journal article" date="2012" name="PLoS Pathog.">
        <title>Diverse lifestyles and strategies of plant pathogenesis encoded in the genomes of eighteen Dothideomycetes fungi.</title>
        <authorList>
            <person name="Ohm R.A."/>
            <person name="Feau N."/>
            <person name="Henrissat B."/>
            <person name="Schoch C.L."/>
            <person name="Horwitz B.A."/>
            <person name="Barry K.W."/>
            <person name="Condon B.J."/>
            <person name="Copeland A.C."/>
            <person name="Dhillon B."/>
            <person name="Glaser F."/>
            <person name="Hesse C.N."/>
            <person name="Kosti I."/>
            <person name="LaButti K."/>
            <person name="Lindquist E.A."/>
            <person name="Lucas S."/>
            <person name="Salamov A.A."/>
            <person name="Bradshaw R.E."/>
            <person name="Ciuffetti L."/>
            <person name="Hamelin R.C."/>
            <person name="Kema G.H.J."/>
            <person name="Lawrence C."/>
            <person name="Scott J.A."/>
            <person name="Spatafora J.W."/>
            <person name="Turgeon B.G."/>
            <person name="de Wit P.J.G.M."/>
            <person name="Zhong S."/>
            <person name="Goodwin S.B."/>
            <person name="Grigoriev I.V."/>
        </authorList>
    </citation>
    <scope>NUCLEOTIDE SEQUENCE [LARGE SCALE GENOMIC DNA]</scope>
    <source>
        <strain evidence="3">NZE10 / CBS 128990</strain>
    </source>
</reference>
<evidence type="ECO:0000313" key="2">
    <source>
        <dbReference type="EMBL" id="EME39434.1"/>
    </source>
</evidence>
<sequence>GENAIRILDILPASGGYHDAAVHCKLREFRLDLWPESQPADYCALSYAWGPTSGDGSHLTQKIICDGHSLPVTANLHAALKRIRQKTAEEQLPRTSLWVDALCINQRDADERNRQVAMMFRIYRNASSLYIWLGDADTTLAANIRSICSLGSGWKFAMDPSALETEALQQLVQRSWFKRRWI</sequence>
<dbReference type="PANTHER" id="PTHR24148">
    <property type="entry name" value="ANKYRIN REPEAT DOMAIN-CONTAINING PROTEIN 39 HOMOLOG-RELATED"/>
    <property type="match status" value="1"/>
</dbReference>
<feature type="domain" description="Heterokaryon incompatibility" evidence="1">
    <location>
        <begin position="42"/>
        <end position="182"/>
    </location>
</feature>
<reference evidence="3" key="1">
    <citation type="journal article" date="2012" name="PLoS Genet.">
        <title>The genomes of the fungal plant pathogens Cladosporium fulvum and Dothistroma septosporum reveal adaptation to different hosts and lifestyles but also signatures of common ancestry.</title>
        <authorList>
            <person name="de Wit P.J.G.M."/>
            <person name="van der Burgt A."/>
            <person name="Oekmen B."/>
            <person name="Stergiopoulos I."/>
            <person name="Abd-Elsalam K.A."/>
            <person name="Aerts A.L."/>
            <person name="Bahkali A.H."/>
            <person name="Beenen H.G."/>
            <person name="Chettri P."/>
            <person name="Cox M.P."/>
            <person name="Datema E."/>
            <person name="de Vries R.P."/>
            <person name="Dhillon B."/>
            <person name="Ganley A.R."/>
            <person name="Griffiths S.A."/>
            <person name="Guo Y."/>
            <person name="Hamelin R.C."/>
            <person name="Henrissat B."/>
            <person name="Kabir M.S."/>
            <person name="Jashni M.K."/>
            <person name="Kema G."/>
            <person name="Klaubauf S."/>
            <person name="Lapidus A."/>
            <person name="Levasseur A."/>
            <person name="Lindquist E."/>
            <person name="Mehrabi R."/>
            <person name="Ohm R.A."/>
            <person name="Owen T.J."/>
            <person name="Salamov A."/>
            <person name="Schwelm A."/>
            <person name="Schijlen E."/>
            <person name="Sun H."/>
            <person name="van den Burg H.A."/>
            <person name="van Ham R.C.H.J."/>
            <person name="Zhang S."/>
            <person name="Goodwin S.B."/>
            <person name="Grigoriev I.V."/>
            <person name="Collemare J."/>
            <person name="Bradshaw R.E."/>
        </authorList>
    </citation>
    <scope>NUCLEOTIDE SEQUENCE [LARGE SCALE GENOMIC DNA]</scope>
    <source>
        <strain evidence="3">NZE10 / CBS 128990</strain>
    </source>
</reference>
<evidence type="ECO:0000313" key="3">
    <source>
        <dbReference type="Proteomes" id="UP000016933"/>
    </source>
</evidence>
<dbReference type="AlphaFoldDB" id="M2Y2A6"/>
<dbReference type="Proteomes" id="UP000016933">
    <property type="component" value="Unassembled WGS sequence"/>
</dbReference>
<dbReference type="OrthoDB" id="5303367at2759"/>
<dbReference type="Pfam" id="PF06985">
    <property type="entry name" value="HET"/>
    <property type="match status" value="1"/>
</dbReference>
<feature type="non-terminal residue" evidence="2">
    <location>
        <position position="182"/>
    </location>
</feature>
<proteinExistence type="predicted"/>
<dbReference type="HOGENOM" id="CLU_004184_6_2_1"/>
<dbReference type="OMA" id="ANIRSIC"/>
<dbReference type="STRING" id="675120.M2Y2A6"/>
<name>M2Y2A6_DOTSN</name>
<dbReference type="InterPro" id="IPR052895">
    <property type="entry name" value="HetReg/Transcr_Mod"/>
</dbReference>
<organism evidence="2 3">
    <name type="scientific">Dothistroma septosporum (strain NZE10 / CBS 128990)</name>
    <name type="common">Red band needle blight fungus</name>
    <name type="synonym">Mycosphaerella pini</name>
    <dbReference type="NCBI Taxonomy" id="675120"/>
    <lineage>
        <taxon>Eukaryota</taxon>
        <taxon>Fungi</taxon>
        <taxon>Dikarya</taxon>
        <taxon>Ascomycota</taxon>
        <taxon>Pezizomycotina</taxon>
        <taxon>Dothideomycetes</taxon>
        <taxon>Dothideomycetidae</taxon>
        <taxon>Mycosphaerellales</taxon>
        <taxon>Mycosphaerellaceae</taxon>
        <taxon>Dothistroma</taxon>
    </lineage>
</organism>
<accession>M2Y2A6</accession>